<evidence type="ECO:0000256" key="6">
    <source>
        <dbReference type="ARBA" id="ARBA00022692"/>
    </source>
</evidence>
<dbReference type="EMBL" id="CCKQ01015458">
    <property type="protein sequence ID" value="CDW87274.1"/>
    <property type="molecule type" value="Genomic_DNA"/>
</dbReference>
<evidence type="ECO:0000256" key="5">
    <source>
        <dbReference type="ARBA" id="ARBA00022673"/>
    </source>
</evidence>
<dbReference type="OrthoDB" id="291964at2759"/>
<evidence type="ECO:0000313" key="18">
    <source>
        <dbReference type="Proteomes" id="UP000039865"/>
    </source>
</evidence>
<keyword evidence="4" id="KW-0109">Calcium transport</keyword>
<evidence type="ECO:0000256" key="13">
    <source>
        <dbReference type="ARBA" id="ARBA00023303"/>
    </source>
</evidence>
<reference evidence="17 18" key="1">
    <citation type="submission" date="2014-06" db="EMBL/GenBank/DDBJ databases">
        <authorList>
            <person name="Swart Estienne"/>
        </authorList>
    </citation>
    <scope>NUCLEOTIDE SEQUENCE [LARGE SCALE GENOMIC DNA]</scope>
    <source>
        <strain evidence="17 18">130c</strain>
    </source>
</reference>
<evidence type="ECO:0000256" key="1">
    <source>
        <dbReference type="ARBA" id="ARBA00004448"/>
    </source>
</evidence>
<keyword evidence="5" id="KW-0107">Calcium channel</keyword>
<dbReference type="PANTHER" id="PTHR13462:SF10">
    <property type="entry name" value="CALCIUM UNIPORTER PROTEIN, MITOCHONDRIAL"/>
    <property type="match status" value="1"/>
</dbReference>
<dbReference type="GO" id="GO:0015292">
    <property type="term" value="F:uniporter activity"/>
    <property type="evidence" value="ECO:0007669"/>
    <property type="project" value="TreeGrafter"/>
</dbReference>
<dbReference type="InterPro" id="IPR039055">
    <property type="entry name" value="MCU_fam"/>
</dbReference>
<accession>A0A078AYM9</accession>
<comment type="similarity">
    <text evidence="2">Belongs to the MCU (TC 1.A.77) family.</text>
</comment>
<keyword evidence="10" id="KW-0406">Ion transport</keyword>
<keyword evidence="7" id="KW-0999">Mitochondrion inner membrane</keyword>
<name>A0A078AYM9_STYLE</name>
<protein>
    <submittedName>
        <fullName evidence="17">Calcium uniporter mitochondrial</fullName>
    </submittedName>
</protein>
<dbReference type="Pfam" id="PF04678">
    <property type="entry name" value="MCU"/>
    <property type="match status" value="1"/>
</dbReference>
<comment type="catalytic activity">
    <reaction evidence="14">
        <text>Ca(2+)(in) = Ca(2+)(out)</text>
        <dbReference type="Rhea" id="RHEA:29671"/>
        <dbReference type="ChEBI" id="CHEBI:29108"/>
    </reaction>
</comment>
<keyword evidence="6 15" id="KW-0812">Transmembrane</keyword>
<dbReference type="OMA" id="NIREYNV"/>
<proteinExistence type="inferred from homology"/>
<dbReference type="AlphaFoldDB" id="A0A078AYM9"/>
<keyword evidence="11" id="KW-0496">Mitochondrion</keyword>
<dbReference type="InParanoid" id="A0A078AYM9"/>
<dbReference type="GO" id="GO:1990246">
    <property type="term" value="C:uniplex complex"/>
    <property type="evidence" value="ECO:0007669"/>
    <property type="project" value="TreeGrafter"/>
</dbReference>
<evidence type="ECO:0000256" key="11">
    <source>
        <dbReference type="ARBA" id="ARBA00023128"/>
    </source>
</evidence>
<sequence length="340" mass="40017">MRLLLSKNQSFSRTLLSQHQKKFSALYSFEESRPSLTSNKFLLIQNPIDTLPYIQFNQRGNKIQLNKDLSLAELEKQLKQTGEIKNDAEFYAPDGASIAKVSKVHHLLHIPYFVMRLDNIREYNVMSEKSFSLRNKKFTLNVEEKSVYDACKDLNMRDQKAVEISRFLSKFQNQIQVKPEWSQNEILIVIREVLATKARNTKQEKEVLGLQLALLKKQREPTYKMIAEIETQAEKQTHRVLLSFCSIFVTQFMLVQYGTYIAFSWDIMEPITCGMTLGDAICSYFFWLWSKKPYSIAGLKEFFFERKKSKLIRRNNLDYDNFLKTEEAIQIIKNRLKELE</sequence>
<evidence type="ECO:0000256" key="14">
    <source>
        <dbReference type="ARBA" id="ARBA00036634"/>
    </source>
</evidence>
<comment type="subcellular location">
    <subcellularLocation>
        <location evidence="1">Mitochondrion inner membrane</location>
        <topology evidence="1">Multi-pass membrane protein</topology>
    </subcellularLocation>
</comment>
<dbReference type="Proteomes" id="UP000039865">
    <property type="component" value="Unassembled WGS sequence"/>
</dbReference>
<keyword evidence="3" id="KW-0813">Transport</keyword>
<evidence type="ECO:0000256" key="10">
    <source>
        <dbReference type="ARBA" id="ARBA00023065"/>
    </source>
</evidence>
<feature type="transmembrane region" description="Helical" evidence="15">
    <location>
        <begin position="240"/>
        <end position="261"/>
    </location>
</feature>
<evidence type="ECO:0000256" key="2">
    <source>
        <dbReference type="ARBA" id="ARBA00005653"/>
    </source>
</evidence>
<evidence type="ECO:0000256" key="4">
    <source>
        <dbReference type="ARBA" id="ARBA00022568"/>
    </source>
</evidence>
<feature type="transmembrane region" description="Helical" evidence="15">
    <location>
        <begin position="267"/>
        <end position="289"/>
    </location>
</feature>
<evidence type="ECO:0000256" key="3">
    <source>
        <dbReference type="ARBA" id="ARBA00022448"/>
    </source>
</evidence>
<evidence type="ECO:0000313" key="17">
    <source>
        <dbReference type="EMBL" id="CDW87274.1"/>
    </source>
</evidence>
<evidence type="ECO:0000256" key="15">
    <source>
        <dbReference type="SAM" id="Phobius"/>
    </source>
</evidence>
<evidence type="ECO:0000256" key="12">
    <source>
        <dbReference type="ARBA" id="ARBA00023136"/>
    </source>
</evidence>
<gene>
    <name evidence="17" type="primary">Contig2449.g2634</name>
    <name evidence="17" type="ORF">STYLEM_16377</name>
</gene>
<evidence type="ECO:0000259" key="16">
    <source>
        <dbReference type="Pfam" id="PF04678"/>
    </source>
</evidence>
<keyword evidence="8" id="KW-0106">Calcium</keyword>
<organism evidence="17 18">
    <name type="scientific">Stylonychia lemnae</name>
    <name type="common">Ciliate</name>
    <dbReference type="NCBI Taxonomy" id="5949"/>
    <lineage>
        <taxon>Eukaryota</taxon>
        <taxon>Sar</taxon>
        <taxon>Alveolata</taxon>
        <taxon>Ciliophora</taxon>
        <taxon>Intramacronucleata</taxon>
        <taxon>Spirotrichea</taxon>
        <taxon>Stichotrichia</taxon>
        <taxon>Sporadotrichida</taxon>
        <taxon>Oxytrichidae</taxon>
        <taxon>Stylonychinae</taxon>
        <taxon>Stylonychia</taxon>
    </lineage>
</organism>
<evidence type="ECO:0000256" key="9">
    <source>
        <dbReference type="ARBA" id="ARBA00022989"/>
    </source>
</evidence>
<dbReference type="InterPro" id="IPR006769">
    <property type="entry name" value="MCU_C"/>
</dbReference>
<keyword evidence="9 15" id="KW-1133">Transmembrane helix</keyword>
<dbReference type="GO" id="GO:0036444">
    <property type="term" value="P:calcium import into the mitochondrion"/>
    <property type="evidence" value="ECO:0007669"/>
    <property type="project" value="TreeGrafter"/>
</dbReference>
<evidence type="ECO:0000256" key="8">
    <source>
        <dbReference type="ARBA" id="ARBA00022837"/>
    </source>
</evidence>
<dbReference type="GO" id="GO:0005262">
    <property type="term" value="F:calcium channel activity"/>
    <property type="evidence" value="ECO:0007669"/>
    <property type="project" value="UniProtKB-KW"/>
</dbReference>
<keyword evidence="18" id="KW-1185">Reference proteome</keyword>
<evidence type="ECO:0000256" key="7">
    <source>
        <dbReference type="ARBA" id="ARBA00022792"/>
    </source>
</evidence>
<feature type="domain" description="Calcium uniporter protein C-terminal" evidence="16">
    <location>
        <begin position="190"/>
        <end position="322"/>
    </location>
</feature>
<dbReference type="PANTHER" id="PTHR13462">
    <property type="entry name" value="CALCIUM UNIPORTER PROTEIN, MITOCHONDRIAL"/>
    <property type="match status" value="1"/>
</dbReference>
<keyword evidence="13" id="KW-0407">Ion channel</keyword>
<dbReference type="GO" id="GO:0051560">
    <property type="term" value="P:mitochondrial calcium ion homeostasis"/>
    <property type="evidence" value="ECO:0007669"/>
    <property type="project" value="InterPro"/>
</dbReference>
<keyword evidence="12 15" id="KW-0472">Membrane</keyword>